<evidence type="ECO:0000313" key="8">
    <source>
        <dbReference type="EMBL" id="SAL95900.1"/>
    </source>
</evidence>
<dbReference type="EMBL" id="LT550481">
    <property type="protein sequence ID" value="SAL95900.1"/>
    <property type="molecule type" value="Genomic_DNA"/>
</dbReference>
<evidence type="ECO:0000256" key="7">
    <source>
        <dbReference type="SAM" id="MobiDB-lite"/>
    </source>
</evidence>
<organism evidence="8">
    <name type="scientific">Absidia glauca</name>
    <name type="common">Pin mould</name>
    <dbReference type="NCBI Taxonomy" id="4829"/>
    <lineage>
        <taxon>Eukaryota</taxon>
        <taxon>Fungi</taxon>
        <taxon>Fungi incertae sedis</taxon>
        <taxon>Mucoromycota</taxon>
        <taxon>Mucoromycotina</taxon>
        <taxon>Mucoromycetes</taxon>
        <taxon>Mucorales</taxon>
        <taxon>Cunninghamellaceae</taxon>
        <taxon>Absidia</taxon>
    </lineage>
</organism>
<evidence type="ECO:0000256" key="3">
    <source>
        <dbReference type="ARBA" id="ARBA00022845"/>
    </source>
</evidence>
<dbReference type="Pfam" id="PF01652">
    <property type="entry name" value="IF4E"/>
    <property type="match status" value="1"/>
</dbReference>
<dbReference type="GO" id="GO:0016281">
    <property type="term" value="C:eukaryotic translation initiation factor 4F complex"/>
    <property type="evidence" value="ECO:0007669"/>
    <property type="project" value="TreeGrafter"/>
</dbReference>
<keyword evidence="2 6" id="KW-0396">Initiation factor</keyword>
<dbReference type="InterPro" id="IPR001040">
    <property type="entry name" value="TIF_eIF_4E"/>
</dbReference>
<reference evidence="8" key="1">
    <citation type="submission" date="2016-04" db="EMBL/GenBank/DDBJ databases">
        <authorList>
            <person name="Evans L.H."/>
            <person name="Alamgir A."/>
            <person name="Owens N."/>
            <person name="Weber N.D."/>
            <person name="Virtaneva K."/>
            <person name="Barbian K."/>
            <person name="Babar A."/>
            <person name="Rosenke K."/>
        </authorList>
    </citation>
    <scope>NUCLEOTIDE SEQUENCE [LARGE SCALE GENOMIC DNA]</scope>
    <source>
        <strain evidence="8">CBS 101.48</strain>
    </source>
</reference>
<dbReference type="Gene3D" id="3.30.760.10">
    <property type="entry name" value="RNA Cap, Translation Initiation Factor Eif4e"/>
    <property type="match status" value="1"/>
</dbReference>
<dbReference type="STRING" id="4829.A0A168L284"/>
<dbReference type="AlphaFoldDB" id="A0A168L284"/>
<name>A0A168L284_ABSGL</name>
<dbReference type="OMA" id="EEFWAIV"/>
<keyword evidence="9" id="KW-1185">Reference proteome</keyword>
<dbReference type="GO" id="GO:0006417">
    <property type="term" value="P:regulation of translation"/>
    <property type="evidence" value="ECO:0007669"/>
    <property type="project" value="UniProtKB-KW"/>
</dbReference>
<sequence>MTDSISAEQHSSMANAPDTTAHTSSTADENITVFHDRQNYTVKHPLQNTWTLWFDSPGKKANIVSWSQNLKEVTSVDAVEDFWGVYNNVVKVDRLDNNSNYHFFKKGVRPEWEDPENANGGKFSIQFPRNRNADSINNYWLNTILAMIGEQFTFDDQICGAVVSVRKVFFRIGLWIKTSDNDEIVQSIGKQLKQFLDIPPNLQVEFAPHGDVPAGAKPNRTVV</sequence>
<evidence type="ECO:0000256" key="1">
    <source>
        <dbReference type="ARBA" id="ARBA00009860"/>
    </source>
</evidence>
<dbReference type="PANTHER" id="PTHR11960">
    <property type="entry name" value="EUKARYOTIC TRANSLATION INITIATION FACTOR 4E RELATED"/>
    <property type="match status" value="1"/>
</dbReference>
<dbReference type="GO" id="GO:0000340">
    <property type="term" value="F:RNA 7-methylguanosine cap binding"/>
    <property type="evidence" value="ECO:0007669"/>
    <property type="project" value="TreeGrafter"/>
</dbReference>
<dbReference type="FunCoup" id="A0A168L284">
    <property type="interactions" value="525"/>
</dbReference>
<dbReference type="InParanoid" id="A0A168L284"/>
<evidence type="ECO:0000256" key="6">
    <source>
        <dbReference type="RuleBase" id="RU004374"/>
    </source>
</evidence>
<evidence type="ECO:0000256" key="2">
    <source>
        <dbReference type="ARBA" id="ARBA00022540"/>
    </source>
</evidence>
<keyword evidence="5 6" id="KW-0648">Protein biosynthesis</keyword>
<dbReference type="GO" id="GO:0003743">
    <property type="term" value="F:translation initiation factor activity"/>
    <property type="evidence" value="ECO:0007669"/>
    <property type="project" value="UniProtKB-KW"/>
</dbReference>
<keyword evidence="4 6" id="KW-0694">RNA-binding</keyword>
<dbReference type="SUPFAM" id="SSF55418">
    <property type="entry name" value="eIF4e-like"/>
    <property type="match status" value="1"/>
</dbReference>
<keyword evidence="3" id="KW-0810">Translation regulation</keyword>
<accession>A0A168L284</accession>
<comment type="similarity">
    <text evidence="1 6">Belongs to the eukaryotic initiation factor 4E family.</text>
</comment>
<proteinExistence type="inferred from homology"/>
<dbReference type="PANTHER" id="PTHR11960:SF8">
    <property type="entry name" value="EUKARYOTIC TRANSLATION INITIATION FACTOR 4E1-RELATED"/>
    <property type="match status" value="1"/>
</dbReference>
<evidence type="ECO:0008006" key="10">
    <source>
        <dbReference type="Google" id="ProtNLM"/>
    </source>
</evidence>
<evidence type="ECO:0000256" key="4">
    <source>
        <dbReference type="ARBA" id="ARBA00022884"/>
    </source>
</evidence>
<dbReference type="InterPro" id="IPR023398">
    <property type="entry name" value="TIF_eIF4e-like"/>
</dbReference>
<dbReference type="Proteomes" id="UP000078561">
    <property type="component" value="Unassembled WGS sequence"/>
</dbReference>
<evidence type="ECO:0000313" key="9">
    <source>
        <dbReference type="Proteomes" id="UP000078561"/>
    </source>
</evidence>
<protein>
    <recommendedName>
        <fullName evidence="10">Eukaryotic translation initiation factor 4E</fullName>
    </recommendedName>
</protein>
<evidence type="ECO:0000256" key="5">
    <source>
        <dbReference type="ARBA" id="ARBA00022917"/>
    </source>
</evidence>
<feature type="region of interest" description="Disordered" evidence="7">
    <location>
        <begin position="1"/>
        <end position="26"/>
    </location>
</feature>
<dbReference type="OrthoDB" id="590761at2759"/>
<gene>
    <name evidence="8" type="primary">ABSGL_01241.1 scaffold 1223</name>
</gene>